<accession>A0A2I0A5U0</accession>
<keyword evidence="8" id="KW-0862">Zinc</keyword>
<evidence type="ECO:0000313" key="12">
    <source>
        <dbReference type="EMBL" id="PKA50905.1"/>
    </source>
</evidence>
<evidence type="ECO:0000256" key="7">
    <source>
        <dbReference type="ARBA" id="ARBA00022786"/>
    </source>
</evidence>
<keyword evidence="4" id="KW-0808">Transferase</keyword>
<dbReference type="GO" id="GO:0008270">
    <property type="term" value="F:zinc ion binding"/>
    <property type="evidence" value="ECO:0007669"/>
    <property type="project" value="UniProtKB-KW"/>
</dbReference>
<feature type="domain" description="RING-type" evidence="10">
    <location>
        <begin position="232"/>
        <end position="281"/>
    </location>
</feature>
<dbReference type="InterPro" id="IPR004331">
    <property type="entry name" value="SPX_dom"/>
</dbReference>
<evidence type="ECO:0000256" key="1">
    <source>
        <dbReference type="ARBA" id="ARBA00000900"/>
    </source>
</evidence>
<name>A0A2I0A5U0_9ASPA</name>
<dbReference type="PANTHER" id="PTHR46764">
    <property type="entry name" value="E3 UBIQUITIN-PROTEIN LIGASE BAH1"/>
    <property type="match status" value="1"/>
</dbReference>
<evidence type="ECO:0000256" key="6">
    <source>
        <dbReference type="ARBA" id="ARBA00022771"/>
    </source>
</evidence>
<proteinExistence type="predicted"/>
<protein>
    <recommendedName>
        <fullName evidence="3">RING-type E3 ubiquitin transferase</fullName>
        <ecNumber evidence="3">2.3.2.27</ecNumber>
    </recommendedName>
</protein>
<evidence type="ECO:0000259" key="10">
    <source>
        <dbReference type="PROSITE" id="PS50089"/>
    </source>
</evidence>
<dbReference type="GO" id="GO:0061630">
    <property type="term" value="F:ubiquitin protein ligase activity"/>
    <property type="evidence" value="ECO:0007669"/>
    <property type="project" value="UniProtKB-EC"/>
</dbReference>
<dbReference type="Proteomes" id="UP000236161">
    <property type="component" value="Unassembled WGS sequence"/>
</dbReference>
<dbReference type="InterPro" id="IPR033326">
    <property type="entry name" value="BAH1"/>
</dbReference>
<evidence type="ECO:0000256" key="9">
    <source>
        <dbReference type="PROSITE-ProRule" id="PRU00175"/>
    </source>
</evidence>
<evidence type="ECO:0000259" key="11">
    <source>
        <dbReference type="PROSITE" id="PS51382"/>
    </source>
</evidence>
<keyword evidence="5" id="KW-0479">Metal-binding</keyword>
<dbReference type="Gene3D" id="3.30.40.10">
    <property type="entry name" value="Zinc/RING finger domain, C3HC4 (zinc finger)"/>
    <property type="match status" value="1"/>
</dbReference>
<dbReference type="AlphaFoldDB" id="A0A2I0A5U0"/>
<dbReference type="CDD" id="cd23127">
    <property type="entry name" value="RING-HC_BAH1-like"/>
    <property type="match status" value="1"/>
</dbReference>
<dbReference type="STRING" id="1088818.A0A2I0A5U0"/>
<evidence type="ECO:0000256" key="3">
    <source>
        <dbReference type="ARBA" id="ARBA00012483"/>
    </source>
</evidence>
<keyword evidence="13" id="KW-1185">Reference proteome</keyword>
<dbReference type="PROSITE" id="PS51382">
    <property type="entry name" value="SPX"/>
    <property type="match status" value="1"/>
</dbReference>
<dbReference type="OrthoDB" id="6105938at2759"/>
<dbReference type="GO" id="GO:0016567">
    <property type="term" value="P:protein ubiquitination"/>
    <property type="evidence" value="ECO:0007669"/>
    <property type="project" value="UniProtKB-UniPathway"/>
</dbReference>
<dbReference type="SMART" id="SM00184">
    <property type="entry name" value="RING"/>
    <property type="match status" value="1"/>
</dbReference>
<evidence type="ECO:0000313" key="13">
    <source>
        <dbReference type="Proteomes" id="UP000236161"/>
    </source>
</evidence>
<evidence type="ECO:0000256" key="8">
    <source>
        <dbReference type="ARBA" id="ARBA00022833"/>
    </source>
</evidence>
<dbReference type="CDD" id="cd14482">
    <property type="entry name" value="SPX_BAH1-like"/>
    <property type="match status" value="1"/>
</dbReference>
<comment type="pathway">
    <text evidence="2">Protein modification; protein ubiquitination.</text>
</comment>
<evidence type="ECO:0000256" key="5">
    <source>
        <dbReference type="ARBA" id="ARBA00022723"/>
    </source>
</evidence>
<dbReference type="InterPro" id="IPR001841">
    <property type="entry name" value="Znf_RING"/>
</dbReference>
<keyword evidence="6 9" id="KW-0863">Zinc-finger</keyword>
<comment type="catalytic activity">
    <reaction evidence="1">
        <text>S-ubiquitinyl-[E2 ubiquitin-conjugating enzyme]-L-cysteine + [acceptor protein]-L-lysine = [E2 ubiquitin-conjugating enzyme]-L-cysteine + N(6)-ubiquitinyl-[acceptor protein]-L-lysine.</text>
        <dbReference type="EC" id="2.3.2.27"/>
    </reaction>
</comment>
<reference evidence="12 13" key="1">
    <citation type="journal article" date="2017" name="Nature">
        <title>The Apostasia genome and the evolution of orchids.</title>
        <authorList>
            <person name="Zhang G.Q."/>
            <person name="Liu K.W."/>
            <person name="Li Z."/>
            <person name="Lohaus R."/>
            <person name="Hsiao Y.Y."/>
            <person name="Niu S.C."/>
            <person name="Wang J.Y."/>
            <person name="Lin Y.C."/>
            <person name="Xu Q."/>
            <person name="Chen L.J."/>
            <person name="Yoshida K."/>
            <person name="Fujiwara S."/>
            <person name="Wang Z.W."/>
            <person name="Zhang Y.Q."/>
            <person name="Mitsuda N."/>
            <person name="Wang M."/>
            <person name="Liu G.H."/>
            <person name="Pecoraro L."/>
            <person name="Huang H.X."/>
            <person name="Xiao X.J."/>
            <person name="Lin M."/>
            <person name="Wu X.Y."/>
            <person name="Wu W.L."/>
            <person name="Chen Y.Y."/>
            <person name="Chang S.B."/>
            <person name="Sakamoto S."/>
            <person name="Ohme-Takagi M."/>
            <person name="Yagi M."/>
            <person name="Zeng S.J."/>
            <person name="Shen C.Y."/>
            <person name="Yeh C.M."/>
            <person name="Luo Y.B."/>
            <person name="Tsai W.C."/>
            <person name="Van de Peer Y."/>
            <person name="Liu Z.J."/>
        </authorList>
    </citation>
    <scope>NUCLEOTIDE SEQUENCE [LARGE SCALE GENOMIC DNA]</scope>
    <source>
        <strain evidence="13">cv. Shenzhen</strain>
        <tissue evidence="12">Stem</tissue>
    </source>
</reference>
<dbReference type="EC" id="2.3.2.27" evidence="3"/>
<evidence type="ECO:0000256" key="4">
    <source>
        <dbReference type="ARBA" id="ARBA00022679"/>
    </source>
</evidence>
<feature type="domain" description="SPX" evidence="11">
    <location>
        <begin position="1"/>
        <end position="167"/>
    </location>
</feature>
<dbReference type="SUPFAM" id="SSF57850">
    <property type="entry name" value="RING/U-box"/>
    <property type="match status" value="1"/>
</dbReference>
<dbReference type="InterPro" id="IPR018957">
    <property type="entry name" value="Znf_C3HC4_RING-type"/>
</dbReference>
<dbReference type="PROSITE" id="PS50089">
    <property type="entry name" value="ZF_RING_2"/>
    <property type="match status" value="1"/>
</dbReference>
<sequence length="336" mass="38685">MKFGETFTEFLHGDQEWFLDKCSHVEYKRLKKVLKACQVCRALRDSSSDEQVENNEGDESNISPRNYQLDTCPECDEKFFSELSKEASDIAGCFRSRVRRLLHFHISNGLQKYMWRLRLCFSDDQQTLVEEGRMLLDYVTVNATAIRKILKKYDKVHGSVSGRNFKMVMRAKRIELLQSPWLIELGAFYLSRSDAGEPGEFFRKFSCDLSGSQPLMTMVVSDSITYEYSLTCAICLDTLFNPYALGCGHLFCKGCACSAASVLIYEGPKSAPQGAKCPVCREVGVYPDSTHMIELDHLLRNRCKEYWTERLREERAEMVKQAKQYWERQTLAAVGY</sequence>
<dbReference type="InterPro" id="IPR017907">
    <property type="entry name" value="Znf_RING_CS"/>
</dbReference>
<dbReference type="Pfam" id="PF00097">
    <property type="entry name" value="zf-C3HC4"/>
    <property type="match status" value="1"/>
</dbReference>
<dbReference type="UniPathway" id="UPA00143"/>
<dbReference type="PANTHER" id="PTHR46764:SF2">
    <property type="entry name" value="E3 UBIQUITIN-PROTEIN LIGASE BAH1-LIKE-RELATED"/>
    <property type="match status" value="1"/>
</dbReference>
<gene>
    <name evidence="12" type="ORF">AXF42_Ash007560</name>
</gene>
<dbReference type="EMBL" id="KZ452015">
    <property type="protein sequence ID" value="PKA50905.1"/>
    <property type="molecule type" value="Genomic_DNA"/>
</dbReference>
<evidence type="ECO:0000256" key="2">
    <source>
        <dbReference type="ARBA" id="ARBA00004906"/>
    </source>
</evidence>
<organism evidence="12 13">
    <name type="scientific">Apostasia shenzhenica</name>
    <dbReference type="NCBI Taxonomy" id="1088818"/>
    <lineage>
        <taxon>Eukaryota</taxon>
        <taxon>Viridiplantae</taxon>
        <taxon>Streptophyta</taxon>
        <taxon>Embryophyta</taxon>
        <taxon>Tracheophyta</taxon>
        <taxon>Spermatophyta</taxon>
        <taxon>Magnoliopsida</taxon>
        <taxon>Liliopsida</taxon>
        <taxon>Asparagales</taxon>
        <taxon>Orchidaceae</taxon>
        <taxon>Apostasioideae</taxon>
        <taxon>Apostasia</taxon>
    </lineage>
</organism>
<dbReference type="InterPro" id="IPR013083">
    <property type="entry name" value="Znf_RING/FYVE/PHD"/>
</dbReference>
<dbReference type="PROSITE" id="PS00518">
    <property type="entry name" value="ZF_RING_1"/>
    <property type="match status" value="1"/>
</dbReference>
<keyword evidence="7" id="KW-0833">Ubl conjugation pathway</keyword>